<organism evidence="5 6">
    <name type="scientific">Kitasatospora nipponensis</name>
    <dbReference type="NCBI Taxonomy" id="258049"/>
    <lineage>
        <taxon>Bacteria</taxon>
        <taxon>Bacillati</taxon>
        <taxon>Actinomycetota</taxon>
        <taxon>Actinomycetes</taxon>
        <taxon>Kitasatosporales</taxon>
        <taxon>Streptomycetaceae</taxon>
        <taxon>Kitasatospora</taxon>
    </lineage>
</organism>
<feature type="compositionally biased region" description="Gly residues" evidence="3">
    <location>
        <begin position="1201"/>
        <end position="1215"/>
    </location>
</feature>
<keyword evidence="2" id="KW-0067">ATP-binding</keyword>
<evidence type="ECO:0000313" key="6">
    <source>
        <dbReference type="Proteomes" id="UP001500037"/>
    </source>
</evidence>
<dbReference type="InterPro" id="IPR027417">
    <property type="entry name" value="P-loop_NTPase"/>
</dbReference>
<comment type="caution">
    <text evidence="5">The sequence shown here is derived from an EMBL/GenBank/DDBJ whole genome shotgun (WGS) entry which is preliminary data.</text>
</comment>
<dbReference type="PANTHER" id="PTHR16305:SF35">
    <property type="entry name" value="TRANSCRIPTIONAL ACTIVATOR DOMAIN"/>
    <property type="match status" value="1"/>
</dbReference>
<dbReference type="Proteomes" id="UP001500037">
    <property type="component" value="Unassembled WGS sequence"/>
</dbReference>
<dbReference type="SUPFAM" id="SSF52540">
    <property type="entry name" value="P-loop containing nucleoside triphosphate hydrolases"/>
    <property type="match status" value="1"/>
</dbReference>
<gene>
    <name evidence="5" type="ORF">GCM10009665_40920</name>
</gene>
<evidence type="ECO:0000256" key="3">
    <source>
        <dbReference type="SAM" id="MobiDB-lite"/>
    </source>
</evidence>
<dbReference type="Pfam" id="PF13191">
    <property type="entry name" value="AAA_16"/>
    <property type="match status" value="1"/>
</dbReference>
<feature type="region of interest" description="Disordered" evidence="3">
    <location>
        <begin position="864"/>
        <end position="991"/>
    </location>
</feature>
<dbReference type="EMBL" id="BAAALF010000073">
    <property type="protein sequence ID" value="GAA1245894.1"/>
    <property type="molecule type" value="Genomic_DNA"/>
</dbReference>
<dbReference type="InterPro" id="IPR041664">
    <property type="entry name" value="AAA_16"/>
</dbReference>
<evidence type="ECO:0000259" key="4">
    <source>
        <dbReference type="Pfam" id="PF13191"/>
    </source>
</evidence>
<accession>A0ABP4H3U9</accession>
<feature type="compositionally biased region" description="Basic and acidic residues" evidence="3">
    <location>
        <begin position="1248"/>
        <end position="1262"/>
    </location>
</feature>
<feature type="domain" description="Orc1-like AAA ATPase" evidence="4">
    <location>
        <begin position="20"/>
        <end position="184"/>
    </location>
</feature>
<keyword evidence="1" id="KW-0547">Nucleotide-binding</keyword>
<feature type="region of interest" description="Disordered" evidence="3">
    <location>
        <begin position="1160"/>
        <end position="1182"/>
    </location>
</feature>
<reference evidence="6" key="1">
    <citation type="journal article" date="2019" name="Int. J. Syst. Evol. Microbiol.">
        <title>The Global Catalogue of Microorganisms (GCM) 10K type strain sequencing project: providing services to taxonomists for standard genome sequencing and annotation.</title>
        <authorList>
            <consortium name="The Broad Institute Genomics Platform"/>
            <consortium name="The Broad Institute Genome Sequencing Center for Infectious Disease"/>
            <person name="Wu L."/>
            <person name="Ma J."/>
        </authorList>
    </citation>
    <scope>NUCLEOTIDE SEQUENCE [LARGE SCALE GENOMIC DNA]</scope>
    <source>
        <strain evidence="6">JCM 13004</strain>
    </source>
</reference>
<evidence type="ECO:0000256" key="2">
    <source>
        <dbReference type="ARBA" id="ARBA00022840"/>
    </source>
</evidence>
<feature type="region of interest" description="Disordered" evidence="3">
    <location>
        <begin position="1197"/>
        <end position="1262"/>
    </location>
</feature>
<feature type="compositionally biased region" description="Gly residues" evidence="3">
    <location>
        <begin position="233"/>
        <end position="248"/>
    </location>
</feature>
<evidence type="ECO:0000313" key="5">
    <source>
        <dbReference type="EMBL" id="GAA1245894.1"/>
    </source>
</evidence>
<keyword evidence="6" id="KW-1185">Reference proteome</keyword>
<dbReference type="PANTHER" id="PTHR16305">
    <property type="entry name" value="TESTICULAR SOLUBLE ADENYLYL CYCLASE"/>
    <property type="match status" value="1"/>
</dbReference>
<protein>
    <recommendedName>
        <fullName evidence="4">Orc1-like AAA ATPase domain-containing protein</fullName>
    </recommendedName>
</protein>
<proteinExistence type="predicted"/>
<name>A0ABP4H3U9_9ACTN</name>
<sequence>MPGTEISGTGPGRRTGFAHVGRERELHALTTAVGAAPAVVLVEGEAGIGKSRLLREAAAHLEGSDTVVLRGWCHPLREPLPFGPVIDALREGHARVGPATVLSPATAVLAPYLPELAGLLPAAVAGADQDGDTRHQQLVRAIHDLLRALGPVVLMIEDVHWIDEATRELMLLLARNPPPDLRLVLTYRSQDLPGPRNVLGQAYRRPVGVGGADIALAPLTEAQVRELTASPRGGAGGGGGGGGAGERTGGLPLAAEEDLLVLAAHGVRGRAGLPGVLHSARVPRALREAVHSRVALLDAAGQQVVRAAAVLAVPASEELLAALAGLGEDEAERALTAALDVDVLVENGTARYGFRHVLARRAVYETIPAPRRRRLHARAVDLLAAQTPPALVQIAHHSRQLGDTAAWLPRAQAAAEEAVAVGDDGVAAALLQELLAEPTLPVADRTANALALSSTAITQLDPVACLDQLRRIVADPALPTAVRGEIRLNLSRALTTRAPDRAAGRAEQERAILELGDRPDLAAIAMGSLSMSVLVDGDSPIREVEDLIDRAARTVARTDSALAHATVLASRITVLEGLGDPRGRELIATLPPDGAERAILCQKNRALYNAAYCELLRGHDDHAQHLQRRAEALSLRTGDRRTHQMCGVLQLDLDVVGGRWDGLDERLAALPQDVLTGPAQAEALIQRAVLNTAMGRWAKVREDLAPFDTSDFGLHGWDVAQAPAAVLGRLDLLEGDAARSWRRMGPVVAANLRSGLWVWATGVVPVAVRAALECGLRGEAERLLAAAEHGIEGRDAPAAVAEVLLGRGLLAAAPDPGAALGHLEGARARFEALGRIPHAARGAGGRAAAAGRFPGAGGCGGGRTARGAGGVRPAGCDRGRRAVPSAAARQRPAWPGPARPARGRRRAVPARAGGRGAAGGRRVEPGHRPGPRAVAAHRRAPRGERAAQARRHPPAAPRRPPHRPLTDPASAAARRGESGHVASGRVASGQGRGVGGLLQQLRAVVAHAVDGGGDRAGDEVAAGGGLQQGAQLRGVGVVGVEPGVEVVLTDGQRHPVVHAAGVVAGLGGDDRGGGQPGERVVVGAGGVAPELVQPGHRQQRAAVGRRDEVGLLVGLATLGGRHGDPLVVAVGGQQAAPGREGLAEGGLLVDGLGARVDHPRPGARVLRPGRDQPPPQRPQLAGELPAGAVHAFQDGPHRVGGRGVPAGGEGLGGVPAGHAEQGGQVLGTSRGDVSAAHGVQPATAAADEAARPTHSPRDAVAR</sequence>
<evidence type="ECO:0000256" key="1">
    <source>
        <dbReference type="ARBA" id="ARBA00022741"/>
    </source>
</evidence>
<feature type="region of interest" description="Disordered" evidence="3">
    <location>
        <begin position="229"/>
        <end position="249"/>
    </location>
</feature>